<protein>
    <submittedName>
        <fullName evidence="1">Uncharacterized protein</fullName>
    </submittedName>
</protein>
<dbReference type="Proteomes" id="UP000008064">
    <property type="component" value="Unassembled WGS sequence"/>
</dbReference>
<dbReference type="EMBL" id="GL945431">
    <property type="protein sequence ID" value="EGO27977.1"/>
    <property type="molecule type" value="Genomic_DNA"/>
</dbReference>
<dbReference type="GeneID" id="18818352"/>
<gene>
    <name evidence="1" type="ORF">SERLADRAFT_462334</name>
</gene>
<evidence type="ECO:0000313" key="1">
    <source>
        <dbReference type="EMBL" id="EGO27977.1"/>
    </source>
</evidence>
<dbReference type="HOGENOM" id="CLU_2159948_0_0_1"/>
<dbReference type="RefSeq" id="XP_007316068.1">
    <property type="nucleotide sequence ID" value="XM_007316006.1"/>
</dbReference>
<name>F8NN56_SERL9</name>
<proteinExistence type="predicted"/>
<dbReference type="KEGG" id="sla:SERLADRAFT_462334"/>
<sequence length="111" mass="12268">MVEVGRLRLTALAFSSFPACSPSRNSPSTPSDISSRSSIQFSCTLLFPFILKAWVSSRRSVAFSGSRMVDKLDCVDIEVWSNALDISRACTLRSSNESRYGSDTECAFLRE</sequence>
<reference evidence="1" key="1">
    <citation type="submission" date="2011-04" db="EMBL/GenBank/DDBJ databases">
        <title>Evolution of plant cell wall degrading machinery underlies the functional diversity of forest fungi.</title>
        <authorList>
            <consortium name="US DOE Joint Genome Institute (JGI-PGF)"/>
            <person name="Eastwood D.C."/>
            <person name="Floudas D."/>
            <person name="Binder M."/>
            <person name="Majcherczyk A."/>
            <person name="Schneider P."/>
            <person name="Aerts A."/>
            <person name="Asiegbu F.O."/>
            <person name="Baker S.E."/>
            <person name="Barry K."/>
            <person name="Bendiksby M."/>
            <person name="Blumentritt M."/>
            <person name="Coutinho P.M."/>
            <person name="Cullen D."/>
            <person name="Cullen D."/>
            <person name="Gathman A."/>
            <person name="Goodell B."/>
            <person name="Henrissat B."/>
            <person name="Ihrmark K."/>
            <person name="Kauserud H."/>
            <person name="Kohler A."/>
            <person name="LaButti K."/>
            <person name="Lapidus A."/>
            <person name="Lavin J.L."/>
            <person name="Lee Y.-H."/>
            <person name="Lindquist E."/>
            <person name="Lilly W."/>
            <person name="Lucas S."/>
            <person name="Morin E."/>
            <person name="Murat C."/>
            <person name="Oguiza J.A."/>
            <person name="Park J."/>
            <person name="Pisabarro A.G."/>
            <person name="Riley R."/>
            <person name="Rosling A."/>
            <person name="Salamov A."/>
            <person name="Schmidt O."/>
            <person name="Schmutz J."/>
            <person name="Skrede I."/>
            <person name="Stenlid J."/>
            <person name="Wiebenga A."/>
            <person name="Xie X."/>
            <person name="Kues U."/>
            <person name="Hibbett D.S."/>
            <person name="Hoffmeister D."/>
            <person name="Hogberg N."/>
            <person name="Martin F."/>
            <person name="Grigoriev I.V."/>
            <person name="Watkinson S.C."/>
        </authorList>
    </citation>
    <scope>NUCLEOTIDE SEQUENCE</scope>
    <source>
        <strain evidence="1">S7.9</strain>
    </source>
</reference>
<dbReference type="AlphaFoldDB" id="F8NN56"/>
<organism>
    <name type="scientific">Serpula lacrymans var. lacrymans (strain S7.9)</name>
    <name type="common">Dry rot fungus</name>
    <dbReference type="NCBI Taxonomy" id="578457"/>
    <lineage>
        <taxon>Eukaryota</taxon>
        <taxon>Fungi</taxon>
        <taxon>Dikarya</taxon>
        <taxon>Basidiomycota</taxon>
        <taxon>Agaricomycotina</taxon>
        <taxon>Agaricomycetes</taxon>
        <taxon>Agaricomycetidae</taxon>
        <taxon>Boletales</taxon>
        <taxon>Coniophorineae</taxon>
        <taxon>Serpulaceae</taxon>
        <taxon>Serpula</taxon>
    </lineage>
</organism>
<accession>F8NN56</accession>